<name>A0AAN6ID73_9EURO</name>
<sequence length="83" mass="9323">MMYASAYLWTLELFLACNSRLLSMTSIAVDTIPSSVAASLSPSLIPCSWLRCCGHQVREILRYSKNDGRQKTIPTISRSNRIQ</sequence>
<protein>
    <recommendedName>
        <fullName evidence="4">Secreted protein</fullName>
    </recommendedName>
</protein>
<evidence type="ECO:0000313" key="2">
    <source>
        <dbReference type="EMBL" id="KAI1613178.1"/>
    </source>
</evidence>
<dbReference type="Proteomes" id="UP001203852">
    <property type="component" value="Unassembled WGS sequence"/>
</dbReference>
<evidence type="ECO:0008006" key="4">
    <source>
        <dbReference type="Google" id="ProtNLM"/>
    </source>
</evidence>
<keyword evidence="3" id="KW-1185">Reference proteome</keyword>
<dbReference type="AlphaFoldDB" id="A0AAN6ID73"/>
<dbReference type="EMBL" id="MU404354">
    <property type="protein sequence ID" value="KAI1613178.1"/>
    <property type="molecule type" value="Genomic_DNA"/>
</dbReference>
<reference evidence="2" key="1">
    <citation type="journal article" date="2022" name="bioRxiv">
        <title>Deciphering the potential niche of two novel black yeast fungi from a biological soil crust based on their genomes, phenotypes, and melanin regulation.</title>
        <authorList>
            <consortium name="DOE Joint Genome Institute"/>
            <person name="Carr E.C."/>
            <person name="Barton Q."/>
            <person name="Grambo S."/>
            <person name="Sullivan M."/>
            <person name="Renfro C.M."/>
            <person name="Kuo A."/>
            <person name="Pangilinan J."/>
            <person name="Lipzen A."/>
            <person name="Keymanesh K."/>
            <person name="Savage E."/>
            <person name="Barry K."/>
            <person name="Grigoriev I.V."/>
            <person name="Riekhof W.R."/>
            <person name="Harris S.S."/>
        </authorList>
    </citation>
    <scope>NUCLEOTIDE SEQUENCE</scope>
    <source>
        <strain evidence="2">JF 03-4F</strain>
    </source>
</reference>
<feature type="signal peptide" evidence="1">
    <location>
        <begin position="1"/>
        <end position="19"/>
    </location>
</feature>
<evidence type="ECO:0000313" key="3">
    <source>
        <dbReference type="Proteomes" id="UP001203852"/>
    </source>
</evidence>
<feature type="chain" id="PRO_5042943451" description="Secreted protein" evidence="1">
    <location>
        <begin position="20"/>
        <end position="83"/>
    </location>
</feature>
<evidence type="ECO:0000256" key="1">
    <source>
        <dbReference type="SAM" id="SignalP"/>
    </source>
</evidence>
<accession>A0AAN6ID73</accession>
<gene>
    <name evidence="2" type="ORF">EDD36DRAFT_438672</name>
</gene>
<keyword evidence="1" id="KW-0732">Signal</keyword>
<organism evidence="2 3">
    <name type="scientific">Exophiala viscosa</name>
    <dbReference type="NCBI Taxonomy" id="2486360"/>
    <lineage>
        <taxon>Eukaryota</taxon>
        <taxon>Fungi</taxon>
        <taxon>Dikarya</taxon>
        <taxon>Ascomycota</taxon>
        <taxon>Pezizomycotina</taxon>
        <taxon>Eurotiomycetes</taxon>
        <taxon>Chaetothyriomycetidae</taxon>
        <taxon>Chaetothyriales</taxon>
        <taxon>Herpotrichiellaceae</taxon>
        <taxon>Exophiala</taxon>
    </lineage>
</organism>
<comment type="caution">
    <text evidence="2">The sequence shown here is derived from an EMBL/GenBank/DDBJ whole genome shotgun (WGS) entry which is preliminary data.</text>
</comment>
<proteinExistence type="predicted"/>